<organism evidence="1 2">
    <name type="scientific">Novosphingobium taihuense</name>
    <dbReference type="NCBI Taxonomy" id="260085"/>
    <lineage>
        <taxon>Bacteria</taxon>
        <taxon>Pseudomonadati</taxon>
        <taxon>Pseudomonadota</taxon>
        <taxon>Alphaproteobacteria</taxon>
        <taxon>Sphingomonadales</taxon>
        <taxon>Sphingomonadaceae</taxon>
        <taxon>Novosphingobium</taxon>
    </lineage>
</organism>
<gene>
    <name evidence="1" type="ORF">GGR37_001345</name>
</gene>
<comment type="caution">
    <text evidence="1">The sequence shown here is derived from an EMBL/GenBank/DDBJ whole genome shotgun (WGS) entry which is preliminary data.</text>
</comment>
<accession>A0A7W7AA42</accession>
<dbReference type="InterPro" id="IPR011050">
    <property type="entry name" value="Pectin_lyase_fold/virulence"/>
</dbReference>
<reference evidence="1 2" key="1">
    <citation type="submission" date="2020-08" db="EMBL/GenBank/DDBJ databases">
        <title>Genomic Encyclopedia of Type Strains, Phase IV (KMG-IV): sequencing the most valuable type-strain genomes for metagenomic binning, comparative biology and taxonomic classification.</title>
        <authorList>
            <person name="Goeker M."/>
        </authorList>
    </citation>
    <scope>NUCLEOTIDE SEQUENCE [LARGE SCALE GENOMIC DNA]</scope>
    <source>
        <strain evidence="1 2">DSM 17507</strain>
    </source>
</reference>
<evidence type="ECO:0000313" key="2">
    <source>
        <dbReference type="Proteomes" id="UP000538566"/>
    </source>
</evidence>
<dbReference type="OrthoDB" id="7498487at2"/>
<protein>
    <submittedName>
        <fullName evidence="1">Uncharacterized protein</fullName>
    </submittedName>
</protein>
<dbReference type="EMBL" id="JACHOA010000002">
    <property type="protein sequence ID" value="MBB4613086.1"/>
    <property type="molecule type" value="Genomic_DNA"/>
</dbReference>
<dbReference type="Proteomes" id="UP000538566">
    <property type="component" value="Unassembled WGS sequence"/>
</dbReference>
<proteinExistence type="predicted"/>
<dbReference type="AlphaFoldDB" id="A0A7W7AA42"/>
<sequence length="625" mass="68725">MIVPPNQAFSDHLVVGVAAFANNMGELLNCGLESVTFHYEGGTQVLTEPSVYTFTAASGEVVSYLGWWCALLNDGRHGEAQLYVEAKPRDATMQNRVIGPYLFLPSSTVHDLELEVAPSRAVLPGRRYQSIVDALQFCAERRSHRPLIRIVERRDDYLFGSLRGASAYVTAKGYVTIEATVPVTIIGTREHTDATPRPRYSGIRFKGPNITLDMATADRYFYERKGNQYWYDGVRVINSQGRGQLLQRLGGPRPGGFASGQPWLTECSVSDLPTTANGASLVRGCKFTRCFADAVSEAQCVIGSRFDDYDAYIDWAKDVPALTVRYAGQGKKATLQLSGDNNAARRVFTARVDGEVVGTFTTDRFYTVAAGRNSSVARWINSLPDWSAILHDDTRRASVLSRVGGKGAGFAEMDCRDAPLELVTMFDYHGDFYQQNTPAAWTTENVVVAGNVITNFAGQCFFISSVSPSQDFIFVENCFHGKPGSTGYNRRDHFFSQLDRKGPKSHVVFAHNSMTQGWVLRTAGGFRADRYCLWTNNVLGGLQWLGPAQPAIRLTRNYLFRDPRVPAGAIDTETGGTEADLFVDAQRGDFAPHGRLGLAAMAPVLTWDSGGRRLGRASPPGARPR</sequence>
<dbReference type="SUPFAM" id="SSF51126">
    <property type="entry name" value="Pectin lyase-like"/>
    <property type="match status" value="1"/>
</dbReference>
<name>A0A7W7AA42_9SPHN</name>
<keyword evidence="2" id="KW-1185">Reference proteome</keyword>
<dbReference type="RefSeq" id="WP_144905275.1">
    <property type="nucleotide sequence ID" value="NZ_JACHOA010000002.1"/>
</dbReference>
<evidence type="ECO:0000313" key="1">
    <source>
        <dbReference type="EMBL" id="MBB4613086.1"/>
    </source>
</evidence>